<evidence type="ECO:0000313" key="2">
    <source>
        <dbReference type="EMBL" id="KAG2546272.1"/>
    </source>
</evidence>
<feature type="compositionally biased region" description="Basic and acidic residues" evidence="1">
    <location>
        <begin position="79"/>
        <end position="91"/>
    </location>
</feature>
<feature type="region of interest" description="Disordered" evidence="1">
    <location>
        <begin position="1"/>
        <end position="174"/>
    </location>
</feature>
<comment type="caution">
    <text evidence="2">The sequence shown here is derived from an EMBL/GenBank/DDBJ whole genome shotgun (WGS) entry which is preliminary data.</text>
</comment>
<reference evidence="2" key="1">
    <citation type="submission" date="2020-05" db="EMBL/GenBank/DDBJ databases">
        <title>WGS assembly of Panicum virgatum.</title>
        <authorList>
            <person name="Lovell J.T."/>
            <person name="Jenkins J."/>
            <person name="Shu S."/>
            <person name="Juenger T.E."/>
            <person name="Schmutz J."/>
        </authorList>
    </citation>
    <scope>NUCLEOTIDE SEQUENCE</scope>
    <source>
        <strain evidence="2">AP13</strain>
    </source>
</reference>
<feature type="compositionally biased region" description="Basic and acidic residues" evidence="1">
    <location>
        <begin position="1"/>
        <end position="22"/>
    </location>
</feature>
<dbReference type="EMBL" id="CM029053">
    <property type="protein sequence ID" value="KAG2546272.1"/>
    <property type="molecule type" value="Genomic_DNA"/>
</dbReference>
<evidence type="ECO:0000256" key="1">
    <source>
        <dbReference type="SAM" id="MobiDB-lite"/>
    </source>
</evidence>
<organism evidence="2 3">
    <name type="scientific">Panicum virgatum</name>
    <name type="common">Blackwell switchgrass</name>
    <dbReference type="NCBI Taxonomy" id="38727"/>
    <lineage>
        <taxon>Eukaryota</taxon>
        <taxon>Viridiplantae</taxon>
        <taxon>Streptophyta</taxon>
        <taxon>Embryophyta</taxon>
        <taxon>Tracheophyta</taxon>
        <taxon>Spermatophyta</taxon>
        <taxon>Magnoliopsida</taxon>
        <taxon>Liliopsida</taxon>
        <taxon>Poales</taxon>
        <taxon>Poaceae</taxon>
        <taxon>PACMAD clade</taxon>
        <taxon>Panicoideae</taxon>
        <taxon>Panicodae</taxon>
        <taxon>Paniceae</taxon>
        <taxon>Panicinae</taxon>
        <taxon>Panicum</taxon>
        <taxon>Panicum sect. Hiantes</taxon>
    </lineage>
</organism>
<keyword evidence="3" id="KW-1185">Reference proteome</keyword>
<feature type="compositionally biased region" description="Basic residues" evidence="1">
    <location>
        <begin position="159"/>
        <end position="174"/>
    </location>
</feature>
<name>A0A8T0NDL7_PANVG</name>
<protein>
    <submittedName>
        <fullName evidence="2">Uncharacterized protein</fullName>
    </submittedName>
</protein>
<gene>
    <name evidence="2" type="ORF">PVAP13_9KG027628</name>
</gene>
<accession>A0A8T0NDL7</accession>
<feature type="compositionally biased region" description="Polar residues" evidence="1">
    <location>
        <begin position="23"/>
        <end position="34"/>
    </location>
</feature>
<evidence type="ECO:0000313" key="3">
    <source>
        <dbReference type="Proteomes" id="UP000823388"/>
    </source>
</evidence>
<feature type="compositionally biased region" description="Basic and acidic residues" evidence="1">
    <location>
        <begin position="120"/>
        <end position="133"/>
    </location>
</feature>
<dbReference type="Proteomes" id="UP000823388">
    <property type="component" value="Chromosome 9K"/>
</dbReference>
<proteinExistence type="predicted"/>
<feature type="compositionally biased region" description="Polar residues" evidence="1">
    <location>
        <begin position="143"/>
        <end position="156"/>
    </location>
</feature>
<sequence>MKASRQTDHANAEGKLHSRREAMQNSFPLSSNASAPPRRIATSPRPRPPRTLAPHGGVPEEDQRRRRRRTRGGGGGGGTKEEAAALRELHPRTAPAPPWPPAAGLHEEREREGPGSSGRGRREASVAEERRQESSAARRISRKMQSTGRTPKQLDSAQRRWKSIRLLRRSNRRR</sequence>
<dbReference type="AlphaFoldDB" id="A0A8T0NDL7"/>